<comment type="caution">
    <text evidence="1">The sequence shown here is derived from an EMBL/GenBank/DDBJ whole genome shotgun (WGS) entry which is preliminary data.</text>
</comment>
<dbReference type="AlphaFoldDB" id="A0A645EL20"/>
<dbReference type="SUPFAM" id="SSF56935">
    <property type="entry name" value="Porins"/>
    <property type="match status" value="1"/>
</dbReference>
<organism evidence="1">
    <name type="scientific">bioreactor metagenome</name>
    <dbReference type="NCBI Taxonomy" id="1076179"/>
    <lineage>
        <taxon>unclassified sequences</taxon>
        <taxon>metagenomes</taxon>
        <taxon>ecological metagenomes</taxon>
    </lineage>
</organism>
<evidence type="ECO:0008006" key="2">
    <source>
        <dbReference type="Google" id="ProtNLM"/>
    </source>
</evidence>
<protein>
    <recommendedName>
        <fullName evidence="2">TonB-dependent receptor SusC</fullName>
    </recommendedName>
</protein>
<sequence>MKDVNGYIRDEFGNLVPDADGKVQYMNTPDGVIDQADIVLIGTYDPGFSIGLGNIFEYKQFDLNIFFYGMFDRIVNNATRGKYSIPEIRRILNGQNMMTEVSGRWASDNTNSNLPSGFVSVYPQPSDYLWEKAWFIRCKNITMGYNIPTKRMKKVISKARVFADISNLFVITPYKGNDPETDFKAGYPNQHTYTIGMNVTF</sequence>
<proteinExistence type="predicted"/>
<name>A0A645EL20_9ZZZZ</name>
<evidence type="ECO:0000313" key="1">
    <source>
        <dbReference type="EMBL" id="MPN01962.1"/>
    </source>
</evidence>
<dbReference type="EMBL" id="VSSQ01047931">
    <property type="protein sequence ID" value="MPN01962.1"/>
    <property type="molecule type" value="Genomic_DNA"/>
</dbReference>
<accession>A0A645EL20</accession>
<reference evidence="1" key="1">
    <citation type="submission" date="2019-08" db="EMBL/GenBank/DDBJ databases">
        <authorList>
            <person name="Kucharzyk K."/>
            <person name="Murdoch R.W."/>
            <person name="Higgins S."/>
            <person name="Loffler F."/>
        </authorList>
    </citation>
    <scope>NUCLEOTIDE SEQUENCE</scope>
</reference>
<gene>
    <name evidence="1" type="ORF">SDC9_149175</name>
</gene>